<dbReference type="Gene3D" id="2.40.50.100">
    <property type="match status" value="1"/>
</dbReference>
<dbReference type="EMBL" id="VULX01000028">
    <property type="protein sequence ID" value="MSR92348.1"/>
    <property type="molecule type" value="Genomic_DNA"/>
</dbReference>
<dbReference type="Pfam" id="PF00364">
    <property type="entry name" value="Biotin_lipoyl"/>
    <property type="match status" value="1"/>
</dbReference>
<dbReference type="Proteomes" id="UP000460287">
    <property type="component" value="Unassembled WGS sequence"/>
</dbReference>
<dbReference type="RefSeq" id="WP_154532245.1">
    <property type="nucleotide sequence ID" value="NZ_JAQXTV010000088.1"/>
</dbReference>
<dbReference type="GO" id="GO:0009317">
    <property type="term" value="C:acetyl-CoA carboxylase complex"/>
    <property type="evidence" value="ECO:0007669"/>
    <property type="project" value="InterPro"/>
</dbReference>
<evidence type="ECO:0000313" key="5">
    <source>
        <dbReference type="EMBL" id="MSR92348.1"/>
    </source>
</evidence>
<proteinExistence type="predicted"/>
<dbReference type="InterPro" id="IPR001249">
    <property type="entry name" value="AcCoA_biotinCC"/>
</dbReference>
<evidence type="ECO:0000256" key="2">
    <source>
        <dbReference type="ARBA" id="ARBA00023267"/>
    </source>
</evidence>
<comment type="caution">
    <text evidence="5">The sequence shown here is derived from an EMBL/GenBank/DDBJ whole genome shotgun (WGS) entry which is preliminary data.</text>
</comment>
<keyword evidence="3" id="KW-0444">Lipid biosynthesis</keyword>
<protein>
    <recommendedName>
        <fullName evidence="1 3">Biotin carboxyl carrier protein of acetyl-CoA carboxylase</fullName>
    </recommendedName>
</protein>
<evidence type="ECO:0000313" key="6">
    <source>
        <dbReference type="Proteomes" id="UP000460287"/>
    </source>
</evidence>
<dbReference type="PRINTS" id="PR01071">
    <property type="entry name" value="ACOABIOTINCC"/>
</dbReference>
<evidence type="ECO:0000259" key="4">
    <source>
        <dbReference type="PROSITE" id="PS50968"/>
    </source>
</evidence>
<dbReference type="InterPro" id="IPR011053">
    <property type="entry name" value="Single_hybrid_motif"/>
</dbReference>
<dbReference type="PROSITE" id="PS50968">
    <property type="entry name" value="BIOTINYL_LIPOYL"/>
    <property type="match status" value="1"/>
</dbReference>
<keyword evidence="6" id="KW-1185">Reference proteome</keyword>
<comment type="function">
    <text evidence="3">This protein is a component of the acetyl coenzyme A carboxylase complex; first, biotin carboxylase catalyzes the carboxylation of the carrier protein and then the transcarboxylase transfers the carboxyl group to form malonyl-CoA.</text>
</comment>
<comment type="pathway">
    <text evidence="3">Lipid metabolism; fatty acid biosynthesis.</text>
</comment>
<name>A0A7X2N0A9_9CLOT</name>
<dbReference type="UniPathway" id="UPA00094"/>
<dbReference type="CDD" id="cd06850">
    <property type="entry name" value="biotinyl_domain"/>
    <property type="match status" value="1"/>
</dbReference>
<evidence type="ECO:0000256" key="1">
    <source>
        <dbReference type="ARBA" id="ARBA00017562"/>
    </source>
</evidence>
<dbReference type="InterPro" id="IPR050709">
    <property type="entry name" value="Biotin_Carboxyl_Carrier/Decarb"/>
</dbReference>
<dbReference type="AlphaFoldDB" id="A0A7X2N0A9"/>
<feature type="domain" description="Lipoyl-binding" evidence="4">
    <location>
        <begin position="90"/>
        <end position="166"/>
    </location>
</feature>
<keyword evidence="3" id="KW-0275">Fatty acid biosynthesis</keyword>
<evidence type="ECO:0000256" key="3">
    <source>
        <dbReference type="RuleBase" id="RU364072"/>
    </source>
</evidence>
<accession>A0A7X2N0A9</accession>
<organism evidence="5 6">
    <name type="scientific">Inconstantimicrobium porci</name>
    <dbReference type="NCBI Taxonomy" id="2652291"/>
    <lineage>
        <taxon>Bacteria</taxon>
        <taxon>Bacillati</taxon>
        <taxon>Bacillota</taxon>
        <taxon>Clostridia</taxon>
        <taxon>Eubacteriales</taxon>
        <taxon>Clostridiaceae</taxon>
        <taxon>Inconstantimicrobium</taxon>
    </lineage>
</organism>
<gene>
    <name evidence="5" type="primary">accB</name>
    <name evidence="5" type="ORF">FYJ33_13340</name>
</gene>
<keyword evidence="3" id="KW-0276">Fatty acid metabolism</keyword>
<dbReference type="SUPFAM" id="SSF51230">
    <property type="entry name" value="Single hybrid motif"/>
    <property type="match status" value="1"/>
</dbReference>
<dbReference type="PANTHER" id="PTHR45266">
    <property type="entry name" value="OXALOACETATE DECARBOXYLASE ALPHA CHAIN"/>
    <property type="match status" value="1"/>
</dbReference>
<dbReference type="InterPro" id="IPR000089">
    <property type="entry name" value="Biotin_lipoyl"/>
</dbReference>
<dbReference type="GO" id="GO:0006633">
    <property type="term" value="P:fatty acid biosynthetic process"/>
    <property type="evidence" value="ECO:0007669"/>
    <property type="project" value="UniProtKB-UniPathway"/>
</dbReference>
<keyword evidence="2 3" id="KW-0092">Biotin</keyword>
<sequence>MNIEDVNKIIDKIDKSSLSFFELDIENCHIKIDKSEVRSYAASGVVAAAENKVVQNYAPDMNIKSNANAGNSTANTTDDAAATVDEDDSVVVVKAPIVGTFYGAPSPDSDNFVSVGSKVKKGDTLCIIESMKLMNEIESEEDGEVVAIIANDKAMVEYGQPLFKIRRA</sequence>
<reference evidence="5 6" key="1">
    <citation type="submission" date="2019-08" db="EMBL/GenBank/DDBJ databases">
        <title>In-depth cultivation of the pig gut microbiome towards novel bacterial diversity and tailored functional studies.</title>
        <authorList>
            <person name="Wylensek D."/>
            <person name="Hitch T.C.A."/>
            <person name="Clavel T."/>
        </authorList>
    </citation>
    <scope>NUCLEOTIDE SEQUENCE [LARGE SCALE GENOMIC DNA]</scope>
    <source>
        <strain evidence="5 6">WCA-383-APC-5B</strain>
    </source>
</reference>
<keyword evidence="3" id="KW-0443">Lipid metabolism</keyword>
<dbReference type="PANTHER" id="PTHR45266:SF3">
    <property type="entry name" value="OXALOACETATE DECARBOXYLASE ALPHA CHAIN"/>
    <property type="match status" value="1"/>
</dbReference>
<dbReference type="NCBIfam" id="TIGR00531">
    <property type="entry name" value="BCCP"/>
    <property type="match status" value="1"/>
</dbReference>
<dbReference type="GO" id="GO:0003989">
    <property type="term" value="F:acetyl-CoA carboxylase activity"/>
    <property type="evidence" value="ECO:0007669"/>
    <property type="project" value="InterPro"/>
</dbReference>